<dbReference type="Pfam" id="PF00651">
    <property type="entry name" value="BTB"/>
    <property type="match status" value="1"/>
</dbReference>
<proteinExistence type="predicted"/>
<evidence type="ECO:0000259" key="1">
    <source>
        <dbReference type="PROSITE" id="PS50097"/>
    </source>
</evidence>
<gene>
    <name evidence="2" type="ORF">RSOLAG1IB_09690</name>
</gene>
<name>A0A0B7FWD1_THACB</name>
<organism evidence="2 3">
    <name type="scientific">Thanatephorus cucumeris (strain AG1-IB / isolate 7/3/14)</name>
    <name type="common">Lettuce bottom rot fungus</name>
    <name type="synonym">Rhizoctonia solani</name>
    <dbReference type="NCBI Taxonomy" id="1108050"/>
    <lineage>
        <taxon>Eukaryota</taxon>
        <taxon>Fungi</taxon>
        <taxon>Dikarya</taxon>
        <taxon>Basidiomycota</taxon>
        <taxon>Agaricomycotina</taxon>
        <taxon>Agaricomycetes</taxon>
        <taxon>Cantharellales</taxon>
        <taxon>Ceratobasidiaceae</taxon>
        <taxon>Rhizoctonia</taxon>
        <taxon>Rhizoctonia solani AG-1</taxon>
    </lineage>
</organism>
<evidence type="ECO:0000313" key="2">
    <source>
        <dbReference type="EMBL" id="CEL60497.1"/>
    </source>
</evidence>
<sequence>MFYFPRGDIVIQVESALFRLHRDILETHSCFFRDMLSMPISDTKEGTSDSRPLCLPRDLCSAQSFTRLCQFIYPVEVGKLPTVRVKDFNIWEPVLEATLALQMPGIQRYIMAGFEADQCSISLEAVNLLGWAVRCDAPLEALKFECFRTLAYRRQSLSQDEGMFLGAKTTTTVMRIRERIRSLFIHSEALQKDIRPHGTCGTRIACQKYIFQQIVNNLTMDDFALETAGNSQDNSDIFQIDSGGLYCYECGPTLVEIARSLRQAKLDEELHRCVGRMKV</sequence>
<dbReference type="OrthoDB" id="2593747at2759"/>
<dbReference type="Gene3D" id="3.30.710.10">
    <property type="entry name" value="Potassium Channel Kv1.1, Chain A"/>
    <property type="match status" value="1"/>
</dbReference>
<evidence type="ECO:0000313" key="3">
    <source>
        <dbReference type="Proteomes" id="UP000059188"/>
    </source>
</evidence>
<feature type="domain" description="BTB" evidence="1">
    <location>
        <begin position="7"/>
        <end position="77"/>
    </location>
</feature>
<dbReference type="STRING" id="1108050.A0A0B7FWD1"/>
<dbReference type="InterPro" id="IPR011333">
    <property type="entry name" value="SKP1/BTB/POZ_sf"/>
</dbReference>
<dbReference type="EMBL" id="LN679147">
    <property type="protein sequence ID" value="CEL60497.1"/>
    <property type="molecule type" value="Genomic_DNA"/>
</dbReference>
<reference evidence="2 3" key="1">
    <citation type="submission" date="2014-11" db="EMBL/GenBank/DDBJ databases">
        <authorList>
            <person name="Wibberg Daniel"/>
        </authorList>
    </citation>
    <scope>NUCLEOTIDE SEQUENCE [LARGE SCALE GENOMIC DNA]</scope>
    <source>
        <strain evidence="2">Rhizoctonia solani AG1-IB 7/3/14</strain>
    </source>
</reference>
<dbReference type="Proteomes" id="UP000059188">
    <property type="component" value="Unassembled WGS sequence"/>
</dbReference>
<dbReference type="InterPro" id="IPR000210">
    <property type="entry name" value="BTB/POZ_dom"/>
</dbReference>
<accession>A0A0B7FWD1</accession>
<keyword evidence="3" id="KW-1185">Reference proteome</keyword>
<dbReference type="PROSITE" id="PS50097">
    <property type="entry name" value="BTB"/>
    <property type="match status" value="1"/>
</dbReference>
<dbReference type="AlphaFoldDB" id="A0A0B7FWD1"/>
<protein>
    <recommendedName>
        <fullName evidence="1">BTB domain-containing protein</fullName>
    </recommendedName>
</protein>
<dbReference type="SUPFAM" id="SSF54695">
    <property type="entry name" value="POZ domain"/>
    <property type="match status" value="1"/>
</dbReference>
<dbReference type="CDD" id="cd18186">
    <property type="entry name" value="BTB_POZ_ZBTB_KLHL-like"/>
    <property type="match status" value="1"/>
</dbReference>